<dbReference type="SUPFAM" id="SSF57667">
    <property type="entry name" value="beta-beta-alpha zinc fingers"/>
    <property type="match status" value="1"/>
</dbReference>
<dbReference type="Pfam" id="PF00096">
    <property type="entry name" value="zf-C2H2"/>
    <property type="match status" value="1"/>
</dbReference>
<dbReference type="PROSITE" id="PS00028">
    <property type="entry name" value="ZINC_FINGER_C2H2_1"/>
    <property type="match status" value="7"/>
</dbReference>
<dbReference type="SMART" id="SM00355">
    <property type="entry name" value="ZnF_C2H2"/>
    <property type="match status" value="10"/>
</dbReference>
<dbReference type="AlphaFoldDB" id="A0A6A4K9V4"/>
<feature type="domain" description="C2H2-type" evidence="1">
    <location>
        <begin position="216"/>
        <end position="244"/>
    </location>
</feature>
<evidence type="ECO:0000313" key="2">
    <source>
        <dbReference type="EMBL" id="KAF6216572.1"/>
    </source>
</evidence>
<dbReference type="Proteomes" id="UP000466442">
    <property type="component" value="Linkage Group LG1"/>
</dbReference>
<dbReference type="PROSITE" id="PS50157">
    <property type="entry name" value="ZINC_FINGER_C2H2_2"/>
    <property type="match status" value="3"/>
</dbReference>
<dbReference type="PANTHER" id="PTHR21190:SF1">
    <property type="entry name" value="GH10077P"/>
    <property type="match status" value="1"/>
</dbReference>
<name>A0A6A4K9V4_APOLU</name>
<comment type="caution">
    <text evidence="2">The sequence shown here is derived from an EMBL/GenBank/DDBJ whole genome shotgun (WGS) entry which is preliminary data.</text>
</comment>
<dbReference type="Gene3D" id="3.30.160.60">
    <property type="entry name" value="Classic Zinc Finger"/>
    <property type="match status" value="2"/>
</dbReference>
<evidence type="ECO:0000259" key="1">
    <source>
        <dbReference type="PROSITE" id="PS50157"/>
    </source>
</evidence>
<organism evidence="2 3">
    <name type="scientific">Apolygus lucorum</name>
    <name type="common">Small green plant bug</name>
    <name type="synonym">Lygocoris lucorum</name>
    <dbReference type="NCBI Taxonomy" id="248454"/>
    <lineage>
        <taxon>Eukaryota</taxon>
        <taxon>Metazoa</taxon>
        <taxon>Ecdysozoa</taxon>
        <taxon>Arthropoda</taxon>
        <taxon>Hexapoda</taxon>
        <taxon>Insecta</taxon>
        <taxon>Pterygota</taxon>
        <taxon>Neoptera</taxon>
        <taxon>Paraneoptera</taxon>
        <taxon>Hemiptera</taxon>
        <taxon>Heteroptera</taxon>
        <taxon>Panheteroptera</taxon>
        <taxon>Cimicomorpha</taxon>
        <taxon>Miridae</taxon>
        <taxon>Mirini</taxon>
        <taxon>Apolygus</taxon>
    </lineage>
</organism>
<accession>A0A6A4K9V4</accession>
<reference evidence="2" key="1">
    <citation type="journal article" date="2021" name="Mol. Ecol. Resour.">
        <title>Apolygus lucorum genome provides insights into omnivorousness and mesophyll feeding.</title>
        <authorList>
            <person name="Liu Y."/>
            <person name="Liu H."/>
            <person name="Wang H."/>
            <person name="Huang T."/>
            <person name="Liu B."/>
            <person name="Yang B."/>
            <person name="Yin L."/>
            <person name="Li B."/>
            <person name="Zhang Y."/>
            <person name="Zhang S."/>
            <person name="Jiang F."/>
            <person name="Zhang X."/>
            <person name="Ren Y."/>
            <person name="Wang B."/>
            <person name="Wang S."/>
            <person name="Lu Y."/>
            <person name="Wu K."/>
            <person name="Fan W."/>
            <person name="Wang G."/>
        </authorList>
    </citation>
    <scope>NUCLEOTIDE SEQUENCE</scope>
    <source>
        <strain evidence="2">12Hb</strain>
    </source>
</reference>
<dbReference type="PANTHER" id="PTHR21190">
    <property type="entry name" value="GH10077P"/>
    <property type="match status" value="1"/>
</dbReference>
<gene>
    <name evidence="2" type="ORF">GE061_000915</name>
</gene>
<dbReference type="InterPro" id="IPR036236">
    <property type="entry name" value="Znf_C2H2_sf"/>
</dbReference>
<dbReference type="OrthoDB" id="10020956at2759"/>
<protein>
    <recommendedName>
        <fullName evidence="1">C2H2-type domain-containing protein</fullName>
    </recommendedName>
</protein>
<proteinExistence type="predicted"/>
<keyword evidence="3" id="KW-1185">Reference proteome</keyword>
<feature type="domain" description="C2H2-type" evidence="1">
    <location>
        <begin position="312"/>
        <end position="340"/>
    </location>
</feature>
<sequence length="826" mass="93837">MSKVNSSSMRAFCNICQREFCNKYFVRRHKAKIHGIVENTEDTSQEYKPPSTNDKQDDVGLPGPSSGRTPVDIQLNSGHKDNPDSIFEDDKCKIIKDQDIESDVADSPQNNFNFLVSPWKIEESKDSSKSPDRTKKTSGSNNSAFCDICCKEYCNKYFLRIHKQKCHGIQISEKEEKCKETSGTAVGNAWKPDQPMPLNLILRETNQNISDEEVMINCGQCDMSFPEQYLLKMHYNLVHNLKYDSQNINYSPLLPSDNKSCTESSFKNSFDLLSKPYHQNDSSEVTKYFNTDVKRLHAMIMKLNQQNPLDNFYCDVCNQDFGRSTSLENHIIKEHASLLEEISNGFCEDNQSSQALGNKWECTKCPSTFHNSTSLDVHLNEKHGTYESKNLLRNGEDDLGNHISAAGERSVPHTPTSSFCEICKKELCNKYFMKTHMQRMHGISIENGAHIGGVVCDICNKELCSKYFLRVHKQNSHGIVEEAFLPQIGTDVKGQLLNTDTALKPSDNELSHRYFSHFTEVCTICSRRFRSVKWLKTHLLNDHGDEGKEKWRELQQQNGTKSEKSLIEPSKKNDFCCPPLKNSTPPDIKSNEPGTSFQQCEAIASMLNKNSSSKSYQCSYCSFSTQVLALLFVHERSHFPNSTEIQDFRNPLNMSPKPNPEMKEQHVNSNHTMDCFPKEAPANFNTNYDQHTGQNEKDGLIIDDNNCSETRDTKAYKEGESGMRCLKCPYTAPQLENFLEHIQKEHKCEDPGIYLQTVRDALLHLASTSLVPASFALPSNVDNKFTMQPFVVEDNSNSTFFSSVVFLPVKEKLSTPVTASFRLTPT</sequence>
<evidence type="ECO:0000313" key="3">
    <source>
        <dbReference type="Proteomes" id="UP000466442"/>
    </source>
</evidence>
<feature type="domain" description="C2H2-type" evidence="1">
    <location>
        <begin position="360"/>
        <end position="388"/>
    </location>
</feature>
<dbReference type="EMBL" id="WIXP02000001">
    <property type="protein sequence ID" value="KAF6216572.1"/>
    <property type="molecule type" value="Genomic_DNA"/>
</dbReference>
<dbReference type="InterPro" id="IPR013087">
    <property type="entry name" value="Znf_C2H2_type"/>
</dbReference>